<dbReference type="RefSeq" id="WP_269879823.1">
    <property type="nucleotide sequence ID" value="NZ_JAQAGZ010000001.1"/>
</dbReference>
<organism evidence="1 2">
    <name type="scientific">Paenibacillus gyeongsangnamensis</name>
    <dbReference type="NCBI Taxonomy" id="3388067"/>
    <lineage>
        <taxon>Bacteria</taxon>
        <taxon>Bacillati</taxon>
        <taxon>Bacillota</taxon>
        <taxon>Bacilli</taxon>
        <taxon>Bacillales</taxon>
        <taxon>Paenibacillaceae</taxon>
        <taxon>Paenibacillus</taxon>
    </lineage>
</organism>
<protein>
    <submittedName>
        <fullName evidence="1">Spore gernimation protein GerPD</fullName>
    </submittedName>
</protein>
<keyword evidence="2" id="KW-1185">Reference proteome</keyword>
<name>A0ABT4Q351_9BACL</name>
<sequence>MILQVINKEIAVGQVRIVGVASSAVFQVGDTQEIYLSSIFDTPPESLIIGPMEPIAREGR</sequence>
<dbReference type="EMBL" id="JAQAGZ010000001">
    <property type="protein sequence ID" value="MCZ8511305.1"/>
    <property type="molecule type" value="Genomic_DNA"/>
</dbReference>
<reference evidence="1 2" key="1">
    <citation type="submission" date="2022-12" db="EMBL/GenBank/DDBJ databases">
        <title>Draft genome sequence of Paenibacillus sp. dW9.</title>
        <authorList>
            <person name="Choi E.-W."/>
            <person name="Kim D.-U."/>
        </authorList>
    </citation>
    <scope>NUCLEOTIDE SEQUENCE [LARGE SCALE GENOMIC DNA]</scope>
    <source>
        <strain evidence="2">dW9</strain>
    </source>
</reference>
<evidence type="ECO:0000313" key="2">
    <source>
        <dbReference type="Proteomes" id="UP001527882"/>
    </source>
</evidence>
<gene>
    <name evidence="1" type="ORF">O9H85_02400</name>
</gene>
<dbReference type="Proteomes" id="UP001527882">
    <property type="component" value="Unassembled WGS sequence"/>
</dbReference>
<proteinExistence type="predicted"/>
<comment type="caution">
    <text evidence="1">The sequence shown here is derived from an EMBL/GenBank/DDBJ whole genome shotgun (WGS) entry which is preliminary data.</text>
</comment>
<accession>A0ABT4Q351</accession>
<evidence type="ECO:0000313" key="1">
    <source>
        <dbReference type="EMBL" id="MCZ8511305.1"/>
    </source>
</evidence>